<dbReference type="InterPro" id="IPR023210">
    <property type="entry name" value="NADP_OxRdtase_dom"/>
</dbReference>
<proteinExistence type="inferred from homology"/>
<name>A0A4R8TEC5_9PEZI</name>
<dbReference type="InterPro" id="IPR050523">
    <property type="entry name" value="AKR_Detox_Biosynth"/>
</dbReference>
<evidence type="ECO:0000313" key="5">
    <source>
        <dbReference type="EMBL" id="TEA16441.1"/>
    </source>
</evidence>
<organism evidence="5 6">
    <name type="scientific">Colletotrichum sidae</name>
    <dbReference type="NCBI Taxonomy" id="1347389"/>
    <lineage>
        <taxon>Eukaryota</taxon>
        <taxon>Fungi</taxon>
        <taxon>Dikarya</taxon>
        <taxon>Ascomycota</taxon>
        <taxon>Pezizomycotina</taxon>
        <taxon>Sordariomycetes</taxon>
        <taxon>Hypocreomycetidae</taxon>
        <taxon>Glomerellales</taxon>
        <taxon>Glomerellaceae</taxon>
        <taxon>Colletotrichum</taxon>
        <taxon>Colletotrichum orbiculare species complex</taxon>
    </lineage>
</organism>
<dbReference type="PANTHER" id="PTHR43364">
    <property type="entry name" value="NADH-SPECIFIC METHYLGLYOXAL REDUCTASE-RELATED"/>
    <property type="match status" value="1"/>
</dbReference>
<comment type="caution">
    <text evidence="5">The sequence shown here is derived from an EMBL/GenBank/DDBJ whole genome shotgun (WGS) entry which is preliminary data.</text>
</comment>
<sequence length="174" mass="19193">MDSLFILVDAANQYALDRGKTPFSVYQGRWGVTHRDFERDILPVARAYGLALCPWDVLGSGKFQMEKAAEERARAGEGLWSSVTAVALAYVRSKALDVIPIVGGRKVEHLRDNIDAPGFKLTDEQIALLEGVKEFDVAFPTNFLGPDPNITGHSARLSRGSRMSFPNARRQTSV</sequence>
<comment type="similarity">
    <text evidence="2">Belongs to the aldo/keto reductase family. Aldo/keto reductase 2 subfamily.</text>
</comment>
<dbReference type="Gene3D" id="3.20.20.100">
    <property type="entry name" value="NADP-dependent oxidoreductase domain"/>
    <property type="match status" value="1"/>
</dbReference>
<evidence type="ECO:0000256" key="1">
    <source>
        <dbReference type="ARBA" id="ARBA00023002"/>
    </source>
</evidence>
<accession>A0A4R8TEC5</accession>
<dbReference type="Proteomes" id="UP000295604">
    <property type="component" value="Unassembled WGS sequence"/>
</dbReference>
<gene>
    <name evidence="5" type="primary">AAD10</name>
    <name evidence="5" type="ORF">C8034_v001348</name>
</gene>
<dbReference type="PANTHER" id="PTHR43364:SF2">
    <property type="entry name" value="ARYL-ALCOHOL DEHYDROGENASE AAD10-RELATED"/>
    <property type="match status" value="1"/>
</dbReference>
<reference evidence="5 6" key="1">
    <citation type="submission" date="2018-11" db="EMBL/GenBank/DDBJ databases">
        <title>Genome sequence and assembly of Colletotrichum sidae.</title>
        <authorList>
            <person name="Gan P."/>
            <person name="Shirasu K."/>
        </authorList>
    </citation>
    <scope>NUCLEOTIDE SEQUENCE [LARGE SCALE GENOMIC DNA]</scope>
    <source>
        <strain evidence="5 6">CBS 518.97</strain>
    </source>
</reference>
<evidence type="ECO:0000313" key="6">
    <source>
        <dbReference type="Proteomes" id="UP000295604"/>
    </source>
</evidence>
<dbReference type="GO" id="GO:0016491">
    <property type="term" value="F:oxidoreductase activity"/>
    <property type="evidence" value="ECO:0007669"/>
    <property type="project" value="UniProtKB-KW"/>
</dbReference>
<feature type="domain" description="NADP-dependent oxidoreductase" evidence="4">
    <location>
        <begin position="13"/>
        <end position="132"/>
    </location>
</feature>
<feature type="region of interest" description="Disordered" evidence="3">
    <location>
        <begin position="150"/>
        <end position="174"/>
    </location>
</feature>
<dbReference type="AlphaFoldDB" id="A0A4R8TEC5"/>
<dbReference type="Pfam" id="PF00248">
    <property type="entry name" value="Aldo_ket_red"/>
    <property type="match status" value="1"/>
</dbReference>
<dbReference type="SUPFAM" id="SSF51430">
    <property type="entry name" value="NAD(P)-linked oxidoreductase"/>
    <property type="match status" value="1"/>
</dbReference>
<keyword evidence="1" id="KW-0560">Oxidoreductase</keyword>
<dbReference type="EMBL" id="QAPF01000108">
    <property type="protein sequence ID" value="TEA16441.1"/>
    <property type="molecule type" value="Genomic_DNA"/>
</dbReference>
<evidence type="ECO:0000256" key="3">
    <source>
        <dbReference type="SAM" id="MobiDB-lite"/>
    </source>
</evidence>
<protein>
    <submittedName>
        <fullName evidence="5">Putative aryl-alcohol dehydrogenase AAD10</fullName>
    </submittedName>
</protein>
<dbReference type="InterPro" id="IPR036812">
    <property type="entry name" value="NAD(P)_OxRdtase_dom_sf"/>
</dbReference>
<keyword evidence="6" id="KW-1185">Reference proteome</keyword>
<evidence type="ECO:0000256" key="2">
    <source>
        <dbReference type="ARBA" id="ARBA00038157"/>
    </source>
</evidence>
<evidence type="ECO:0000259" key="4">
    <source>
        <dbReference type="Pfam" id="PF00248"/>
    </source>
</evidence>